<dbReference type="EMBL" id="JARHUD010000007">
    <property type="protein sequence ID" value="MDF2096729.1"/>
    <property type="molecule type" value="Genomic_DNA"/>
</dbReference>
<evidence type="ECO:0000259" key="2">
    <source>
        <dbReference type="Pfam" id="PF00582"/>
    </source>
</evidence>
<comment type="similarity">
    <text evidence="1">Belongs to the universal stress protein A family.</text>
</comment>
<proteinExistence type="inferred from homology"/>
<evidence type="ECO:0000313" key="3">
    <source>
        <dbReference type="EMBL" id="MDF2096729.1"/>
    </source>
</evidence>
<protein>
    <submittedName>
        <fullName evidence="3">Universal stress protein</fullName>
    </submittedName>
</protein>
<reference evidence="3 4" key="1">
    <citation type="submission" date="2023-03" db="EMBL/GenBank/DDBJ databases">
        <title>Fodinicurvata sp. CAU 1616 isolated from sea sendiment.</title>
        <authorList>
            <person name="Kim W."/>
        </authorList>
    </citation>
    <scope>NUCLEOTIDE SEQUENCE [LARGE SCALE GENOMIC DNA]</scope>
    <source>
        <strain evidence="3 4">CAU 1616</strain>
    </source>
</reference>
<dbReference type="SUPFAM" id="SSF52402">
    <property type="entry name" value="Adenine nucleotide alpha hydrolases-like"/>
    <property type="match status" value="2"/>
</dbReference>
<organism evidence="3 4">
    <name type="scientific">Aquibaculum arenosum</name>
    <dbReference type="NCBI Taxonomy" id="3032591"/>
    <lineage>
        <taxon>Bacteria</taxon>
        <taxon>Pseudomonadati</taxon>
        <taxon>Pseudomonadota</taxon>
        <taxon>Alphaproteobacteria</taxon>
        <taxon>Rhodospirillales</taxon>
        <taxon>Rhodovibrionaceae</taxon>
        <taxon>Aquibaculum</taxon>
    </lineage>
</organism>
<gene>
    <name evidence="3" type="ORF">P2G67_12150</name>
</gene>
<comment type="caution">
    <text evidence="3">The sequence shown here is derived from an EMBL/GenBank/DDBJ whole genome shotgun (WGS) entry which is preliminary data.</text>
</comment>
<dbReference type="PANTHER" id="PTHR46268:SF15">
    <property type="entry name" value="UNIVERSAL STRESS PROTEIN HP_0031"/>
    <property type="match status" value="1"/>
</dbReference>
<dbReference type="RefSeq" id="WP_275823469.1">
    <property type="nucleotide sequence ID" value="NZ_JARHUD010000007.1"/>
</dbReference>
<evidence type="ECO:0000256" key="1">
    <source>
        <dbReference type="ARBA" id="ARBA00008791"/>
    </source>
</evidence>
<feature type="domain" description="UspA" evidence="2">
    <location>
        <begin position="159"/>
        <end position="276"/>
    </location>
</feature>
<keyword evidence="4" id="KW-1185">Reference proteome</keyword>
<sequence length="278" mass="30414">MAIKDLLVAYQGDEDSKHALRFALQMAKKYGASVTGAYVFAPEQYESQIRHWIGADFLKQMRQVQLEAVAGIEASFLAAVQETAPEVPHEWVSANGPPGLTLARMSRSFDMLITGQFEGAVRMGGRAVQPEEVIVRSGKPLVMVPKGYSIRPFKEEAAVAWDGSRSATRALTDAMQILETKKRLDVVTVNSSSEEAILGWAGEHDIIAHLKRHSIDARHVPLEIKGSLGKTILSYCQESDPDVLVMGAFGRGKLGSLLFGGVSQYILEHQTVPVLMSH</sequence>
<accession>A0ABT5YR87</accession>
<dbReference type="PRINTS" id="PR01438">
    <property type="entry name" value="UNVRSLSTRESS"/>
</dbReference>
<dbReference type="Gene3D" id="3.40.50.12370">
    <property type="match status" value="1"/>
</dbReference>
<dbReference type="Pfam" id="PF00582">
    <property type="entry name" value="Usp"/>
    <property type="match status" value="2"/>
</dbReference>
<dbReference type="InterPro" id="IPR006016">
    <property type="entry name" value="UspA"/>
</dbReference>
<dbReference type="PANTHER" id="PTHR46268">
    <property type="entry name" value="STRESS RESPONSE PROTEIN NHAX"/>
    <property type="match status" value="1"/>
</dbReference>
<dbReference type="CDD" id="cd00293">
    <property type="entry name" value="USP-like"/>
    <property type="match status" value="2"/>
</dbReference>
<evidence type="ECO:0000313" key="4">
    <source>
        <dbReference type="Proteomes" id="UP001215503"/>
    </source>
</evidence>
<dbReference type="InterPro" id="IPR006015">
    <property type="entry name" value="Universal_stress_UspA"/>
</dbReference>
<dbReference type="Proteomes" id="UP001215503">
    <property type="component" value="Unassembled WGS sequence"/>
</dbReference>
<name>A0ABT5YR87_9PROT</name>
<feature type="domain" description="UspA" evidence="2">
    <location>
        <begin position="4"/>
        <end position="117"/>
    </location>
</feature>